<accession>A0A2D1U5N5</accession>
<protein>
    <recommendedName>
        <fullName evidence="5">ribonuclease H</fullName>
        <ecNumber evidence="5">3.1.26.4</ecNumber>
    </recommendedName>
</protein>
<organism evidence="12 13">
    <name type="scientific">Pedobacter ginsengisoli</name>
    <dbReference type="NCBI Taxonomy" id="363852"/>
    <lineage>
        <taxon>Bacteria</taxon>
        <taxon>Pseudomonadati</taxon>
        <taxon>Bacteroidota</taxon>
        <taxon>Sphingobacteriia</taxon>
        <taxon>Sphingobacteriales</taxon>
        <taxon>Sphingobacteriaceae</taxon>
        <taxon>Pedobacter</taxon>
    </lineage>
</organism>
<comment type="cofactor">
    <cofactor evidence="2">
        <name>Mg(2+)</name>
        <dbReference type="ChEBI" id="CHEBI:18420"/>
    </cofactor>
</comment>
<dbReference type="NCBIfam" id="NF001236">
    <property type="entry name" value="PRK00203.1"/>
    <property type="match status" value="1"/>
</dbReference>
<dbReference type="PANTHER" id="PTHR10642">
    <property type="entry name" value="RIBONUCLEASE H1"/>
    <property type="match status" value="1"/>
</dbReference>
<evidence type="ECO:0000256" key="1">
    <source>
        <dbReference type="ARBA" id="ARBA00000077"/>
    </source>
</evidence>
<keyword evidence="8" id="KW-0255">Endonuclease</keyword>
<dbReference type="Pfam" id="PF00075">
    <property type="entry name" value="RNase_H"/>
    <property type="match status" value="1"/>
</dbReference>
<evidence type="ECO:0000313" key="13">
    <source>
        <dbReference type="Proteomes" id="UP000223749"/>
    </source>
</evidence>
<evidence type="ECO:0000256" key="3">
    <source>
        <dbReference type="ARBA" id="ARBA00005300"/>
    </source>
</evidence>
<dbReference type="CDD" id="cd09278">
    <property type="entry name" value="RNase_HI_prokaryote_like"/>
    <property type="match status" value="1"/>
</dbReference>
<dbReference type="AlphaFoldDB" id="A0A2D1U5N5"/>
<name>A0A2D1U5N5_9SPHI</name>
<comment type="catalytic activity">
    <reaction evidence="1">
        <text>Endonucleolytic cleavage to 5'-phosphomonoester.</text>
        <dbReference type="EC" id="3.1.26.4"/>
    </reaction>
</comment>
<dbReference type="RefSeq" id="WP_099438832.1">
    <property type="nucleotide sequence ID" value="NZ_CP024091.1"/>
</dbReference>
<evidence type="ECO:0000313" key="12">
    <source>
        <dbReference type="EMBL" id="ATP56898.1"/>
    </source>
</evidence>
<dbReference type="InterPro" id="IPR022892">
    <property type="entry name" value="RNaseHI"/>
</dbReference>
<dbReference type="GO" id="GO:0003676">
    <property type="term" value="F:nucleic acid binding"/>
    <property type="evidence" value="ECO:0007669"/>
    <property type="project" value="InterPro"/>
</dbReference>
<dbReference type="SUPFAM" id="SSF53098">
    <property type="entry name" value="Ribonuclease H-like"/>
    <property type="match status" value="1"/>
</dbReference>
<dbReference type="GO" id="GO:0043137">
    <property type="term" value="P:DNA replication, removal of RNA primer"/>
    <property type="evidence" value="ECO:0007669"/>
    <property type="project" value="TreeGrafter"/>
</dbReference>
<reference evidence="12 13" key="1">
    <citation type="submission" date="2017-10" db="EMBL/GenBank/DDBJ databases">
        <title>Whole genome of Pedobacter ginsengisoli T01R-27 isolated from tomato rhizosphere.</title>
        <authorList>
            <person name="Weon H.-Y."/>
            <person name="Lee S.A."/>
            <person name="Sang M.K."/>
            <person name="Song J."/>
        </authorList>
    </citation>
    <scope>NUCLEOTIDE SEQUENCE [LARGE SCALE GENOMIC DNA]</scope>
    <source>
        <strain evidence="12 13">T01R-27</strain>
    </source>
</reference>
<dbReference type="Proteomes" id="UP000223749">
    <property type="component" value="Chromosome"/>
</dbReference>
<dbReference type="InterPro" id="IPR002156">
    <property type="entry name" value="RNaseH_domain"/>
</dbReference>
<dbReference type="GO" id="GO:0004523">
    <property type="term" value="F:RNA-DNA hybrid ribonuclease activity"/>
    <property type="evidence" value="ECO:0007669"/>
    <property type="project" value="UniProtKB-EC"/>
</dbReference>
<evidence type="ECO:0000259" key="11">
    <source>
        <dbReference type="PROSITE" id="PS50879"/>
    </source>
</evidence>
<dbReference type="KEGG" id="pgs:CPT03_10610"/>
<evidence type="ECO:0000256" key="9">
    <source>
        <dbReference type="ARBA" id="ARBA00022801"/>
    </source>
</evidence>
<evidence type="ECO:0000256" key="5">
    <source>
        <dbReference type="ARBA" id="ARBA00012180"/>
    </source>
</evidence>
<keyword evidence="7" id="KW-0479">Metal-binding</keyword>
<dbReference type="GO" id="GO:0046872">
    <property type="term" value="F:metal ion binding"/>
    <property type="evidence" value="ECO:0007669"/>
    <property type="project" value="UniProtKB-KW"/>
</dbReference>
<keyword evidence="13" id="KW-1185">Reference proteome</keyword>
<gene>
    <name evidence="12" type="ORF">CPT03_10610</name>
</gene>
<comment type="subunit">
    <text evidence="4">Monomer.</text>
</comment>
<dbReference type="InterPro" id="IPR036397">
    <property type="entry name" value="RNaseH_sf"/>
</dbReference>
<evidence type="ECO:0000256" key="8">
    <source>
        <dbReference type="ARBA" id="ARBA00022759"/>
    </source>
</evidence>
<dbReference type="InterPro" id="IPR050092">
    <property type="entry name" value="RNase_H"/>
</dbReference>
<evidence type="ECO:0000256" key="6">
    <source>
        <dbReference type="ARBA" id="ARBA00022722"/>
    </source>
</evidence>
<evidence type="ECO:0000256" key="4">
    <source>
        <dbReference type="ARBA" id="ARBA00011245"/>
    </source>
</evidence>
<dbReference type="EC" id="3.1.26.4" evidence="5"/>
<evidence type="ECO:0000256" key="7">
    <source>
        <dbReference type="ARBA" id="ARBA00022723"/>
    </source>
</evidence>
<dbReference type="PROSITE" id="PS50879">
    <property type="entry name" value="RNASE_H_1"/>
    <property type="match status" value="1"/>
</dbReference>
<evidence type="ECO:0000256" key="2">
    <source>
        <dbReference type="ARBA" id="ARBA00001946"/>
    </source>
</evidence>
<feature type="domain" description="RNase H type-1" evidence="11">
    <location>
        <begin position="1"/>
        <end position="136"/>
    </location>
</feature>
<dbReference type="PANTHER" id="PTHR10642:SF26">
    <property type="entry name" value="RIBONUCLEASE H1"/>
    <property type="match status" value="1"/>
</dbReference>
<keyword evidence="6" id="KW-0540">Nuclease</keyword>
<dbReference type="OrthoDB" id="7845843at2"/>
<keyword evidence="10" id="KW-0460">Magnesium</keyword>
<sequence length="154" mass="17307">MIELYTDGAASGNPGPGGYGVILRSGAHYKELSEGFRLTTNNRMELLAVIVGLNALKNPGQEITVFSDSKYVIDSVEKKWVFGWVKIGFKGKKNKDLWMRFLNVYKLHNVKFVWIKGHNNHPENERCDELAVAASKNRSALGIDTEFEMEKGKS</sequence>
<keyword evidence="9" id="KW-0378">Hydrolase</keyword>
<dbReference type="InterPro" id="IPR012337">
    <property type="entry name" value="RNaseH-like_sf"/>
</dbReference>
<dbReference type="Gene3D" id="3.30.420.10">
    <property type="entry name" value="Ribonuclease H-like superfamily/Ribonuclease H"/>
    <property type="match status" value="1"/>
</dbReference>
<dbReference type="EMBL" id="CP024091">
    <property type="protein sequence ID" value="ATP56898.1"/>
    <property type="molecule type" value="Genomic_DNA"/>
</dbReference>
<comment type="similarity">
    <text evidence="3">Belongs to the RNase H family.</text>
</comment>
<proteinExistence type="inferred from homology"/>
<evidence type="ECO:0000256" key="10">
    <source>
        <dbReference type="ARBA" id="ARBA00022842"/>
    </source>
</evidence>